<gene>
    <name evidence="3" type="ORF">HHK36_026157</name>
</gene>
<dbReference type="SUPFAM" id="SSF81383">
    <property type="entry name" value="F-box domain"/>
    <property type="match status" value="1"/>
</dbReference>
<dbReference type="InterPro" id="IPR036047">
    <property type="entry name" value="F-box-like_dom_sf"/>
</dbReference>
<evidence type="ECO:0000313" key="4">
    <source>
        <dbReference type="Proteomes" id="UP000655225"/>
    </source>
</evidence>
<comment type="caution">
    <text evidence="3">The sequence shown here is derived from an EMBL/GenBank/DDBJ whole genome shotgun (WGS) entry which is preliminary data.</text>
</comment>
<evidence type="ECO:0000259" key="2">
    <source>
        <dbReference type="SMART" id="SM00256"/>
    </source>
</evidence>
<name>A0A835D696_TETSI</name>
<dbReference type="InterPro" id="IPR001810">
    <property type="entry name" value="F-box_dom"/>
</dbReference>
<sequence>MLSCKISRTDRDPGDDDGEPPHKSSVIADNDDLMTEILSHLPVKSLVRFKSVCKKWLSLISNPYFCHIHCRGNPLSVSGLFLHKHSSLIKPEFDFVPFDGNATGIPFRSLSFIDDATGIKMVGSCNGLFCFSCLKDNESRHTHYIYNPATKQHTTLPSPVGTNVVALNLAFDPSKSPHYKAVCVRRSGESFESYQIEIYSSETGSWRPSGNPFYNSYEVVFHNAVYWNGAIHWIGMLETSLYFDIEQEILGTMPMPPKYEDQNEGKIIYFGESRGHMHLIEIYGPPATTQFDVLEMESDYSKWVVKYHVDLDALPTAYPEMVLNYHNPLNVHRYTFHVLCVVRGEKEEESSSLVLNIPASDHLFGVTRRIGTQAIYVLTAEVVDASTMVVCIMMPQHCSAEANMGSASFTTSQGAMINYTK</sequence>
<dbReference type="InterPro" id="IPR055290">
    <property type="entry name" value="At3g26010-like"/>
</dbReference>
<dbReference type="PANTHER" id="PTHR35546:SF134">
    <property type="entry name" value="F-BOX ASSOCIATED DOMAIN-CONTAINING PROTEIN"/>
    <property type="match status" value="1"/>
</dbReference>
<dbReference type="PANTHER" id="PTHR35546">
    <property type="entry name" value="F-BOX PROTEIN INTERACTION DOMAIN PROTEIN-RELATED"/>
    <property type="match status" value="1"/>
</dbReference>
<dbReference type="OrthoDB" id="605328at2759"/>
<organism evidence="3 4">
    <name type="scientific">Tetracentron sinense</name>
    <name type="common">Spur-leaf</name>
    <dbReference type="NCBI Taxonomy" id="13715"/>
    <lineage>
        <taxon>Eukaryota</taxon>
        <taxon>Viridiplantae</taxon>
        <taxon>Streptophyta</taxon>
        <taxon>Embryophyta</taxon>
        <taxon>Tracheophyta</taxon>
        <taxon>Spermatophyta</taxon>
        <taxon>Magnoliopsida</taxon>
        <taxon>Trochodendrales</taxon>
        <taxon>Trochodendraceae</taxon>
        <taxon>Tetracentron</taxon>
    </lineage>
</organism>
<dbReference type="Proteomes" id="UP000655225">
    <property type="component" value="Unassembled WGS sequence"/>
</dbReference>
<accession>A0A835D696</accession>
<keyword evidence="4" id="KW-1185">Reference proteome</keyword>
<evidence type="ECO:0000313" key="3">
    <source>
        <dbReference type="EMBL" id="KAF8389462.1"/>
    </source>
</evidence>
<dbReference type="EMBL" id="JABCRI010000019">
    <property type="protein sequence ID" value="KAF8389462.1"/>
    <property type="molecule type" value="Genomic_DNA"/>
</dbReference>
<dbReference type="Pfam" id="PF08268">
    <property type="entry name" value="FBA_3"/>
    <property type="match status" value="1"/>
</dbReference>
<dbReference type="CDD" id="cd22157">
    <property type="entry name" value="F-box_AtFBW1-like"/>
    <property type="match status" value="1"/>
</dbReference>
<dbReference type="SMART" id="SM00256">
    <property type="entry name" value="FBOX"/>
    <property type="match status" value="1"/>
</dbReference>
<dbReference type="AlphaFoldDB" id="A0A835D696"/>
<dbReference type="InterPro" id="IPR017451">
    <property type="entry name" value="F-box-assoc_interact_dom"/>
</dbReference>
<feature type="region of interest" description="Disordered" evidence="1">
    <location>
        <begin position="1"/>
        <end position="26"/>
    </location>
</feature>
<dbReference type="NCBIfam" id="TIGR01640">
    <property type="entry name" value="F_box_assoc_1"/>
    <property type="match status" value="1"/>
</dbReference>
<evidence type="ECO:0000256" key="1">
    <source>
        <dbReference type="SAM" id="MobiDB-lite"/>
    </source>
</evidence>
<dbReference type="Gene3D" id="1.20.1280.50">
    <property type="match status" value="1"/>
</dbReference>
<reference evidence="3 4" key="1">
    <citation type="submission" date="2020-04" db="EMBL/GenBank/DDBJ databases">
        <title>Plant Genome Project.</title>
        <authorList>
            <person name="Zhang R.-G."/>
        </authorList>
    </citation>
    <scope>NUCLEOTIDE SEQUENCE [LARGE SCALE GENOMIC DNA]</scope>
    <source>
        <strain evidence="3">YNK0</strain>
        <tissue evidence="3">Leaf</tissue>
    </source>
</reference>
<proteinExistence type="predicted"/>
<dbReference type="InterPro" id="IPR013187">
    <property type="entry name" value="F-box-assoc_dom_typ3"/>
</dbReference>
<dbReference type="Pfam" id="PF00646">
    <property type="entry name" value="F-box"/>
    <property type="match status" value="1"/>
</dbReference>
<protein>
    <recommendedName>
        <fullName evidence="2">F-box domain-containing protein</fullName>
    </recommendedName>
</protein>
<dbReference type="OMA" id="TRDIEYR"/>
<feature type="domain" description="F-box" evidence="2">
    <location>
        <begin position="31"/>
        <end position="69"/>
    </location>
</feature>